<name>A0A5N6KU02_9ROSI</name>
<evidence type="ECO:0000256" key="1">
    <source>
        <dbReference type="SAM" id="Phobius"/>
    </source>
</evidence>
<proteinExistence type="predicted"/>
<keyword evidence="1" id="KW-1133">Transmembrane helix</keyword>
<reference evidence="2 3" key="1">
    <citation type="submission" date="2019-06" db="EMBL/GenBank/DDBJ databases">
        <title>A chromosomal-level reference genome of Carpinus fangiana (Coryloideae, Betulaceae).</title>
        <authorList>
            <person name="Yang X."/>
            <person name="Wang Z."/>
            <person name="Zhang L."/>
            <person name="Hao G."/>
            <person name="Liu J."/>
            <person name="Yang Y."/>
        </authorList>
    </citation>
    <scope>NUCLEOTIDE SEQUENCE [LARGE SCALE GENOMIC DNA]</scope>
    <source>
        <strain evidence="2">Cfa_2016G</strain>
        <tissue evidence="2">Leaf</tissue>
    </source>
</reference>
<protein>
    <submittedName>
        <fullName evidence="2">Uncharacterized protein</fullName>
    </submittedName>
</protein>
<keyword evidence="3" id="KW-1185">Reference proteome</keyword>
<dbReference type="Proteomes" id="UP000327013">
    <property type="component" value="Unassembled WGS sequence"/>
</dbReference>
<keyword evidence="1" id="KW-0812">Transmembrane</keyword>
<dbReference type="AlphaFoldDB" id="A0A5N6KU02"/>
<keyword evidence="1" id="KW-0472">Membrane</keyword>
<comment type="caution">
    <text evidence="2">The sequence shown here is derived from an EMBL/GenBank/DDBJ whole genome shotgun (WGS) entry which is preliminary data.</text>
</comment>
<dbReference type="EMBL" id="VIBQ01000013">
    <property type="protein sequence ID" value="KAB8345884.1"/>
    <property type="molecule type" value="Genomic_DNA"/>
</dbReference>
<evidence type="ECO:0000313" key="3">
    <source>
        <dbReference type="Proteomes" id="UP000327013"/>
    </source>
</evidence>
<feature type="transmembrane region" description="Helical" evidence="1">
    <location>
        <begin position="285"/>
        <end position="306"/>
    </location>
</feature>
<accession>A0A5N6KU02</accession>
<gene>
    <name evidence="2" type="ORF">FH972_022939</name>
</gene>
<organism evidence="2 3">
    <name type="scientific">Carpinus fangiana</name>
    <dbReference type="NCBI Taxonomy" id="176857"/>
    <lineage>
        <taxon>Eukaryota</taxon>
        <taxon>Viridiplantae</taxon>
        <taxon>Streptophyta</taxon>
        <taxon>Embryophyta</taxon>
        <taxon>Tracheophyta</taxon>
        <taxon>Spermatophyta</taxon>
        <taxon>Magnoliopsida</taxon>
        <taxon>eudicotyledons</taxon>
        <taxon>Gunneridae</taxon>
        <taxon>Pentapetalae</taxon>
        <taxon>rosids</taxon>
        <taxon>fabids</taxon>
        <taxon>Fagales</taxon>
        <taxon>Betulaceae</taxon>
        <taxon>Carpinus</taxon>
    </lineage>
</organism>
<evidence type="ECO:0000313" key="2">
    <source>
        <dbReference type="EMBL" id="KAB8345884.1"/>
    </source>
</evidence>
<sequence length="310" mass="31451">MPIKQTHRAGICITQIKGANNPVDACGRQHRPAVLIPVVRQQLRRALRLLRRDARHLLGAHVGDGDGHHEVIRGAGGGAQVPDADITVCADGTDDAVIVGRKLCAVCTAVGGQDGVGVVGGAGGVEDLDGAVPAGAEEVALRGQVPMHAVDLAAVGAPLGDGELGDADVVELDGAVARGCEQLVLVRLGPGEVVEGVLGVEVLLLLDTLGGQAEDVEPAVADDAKVLAGGHGHAAVIEGRVFGCKALEAGGAEFKHDGWSAPPRAGSMKWLFSSLSSQWQCDMSLCSYIILLFGLGLGGVVGQALVGGSQ</sequence>